<evidence type="ECO:0000313" key="3">
    <source>
        <dbReference type="Proteomes" id="UP000707451"/>
    </source>
</evidence>
<reference evidence="2" key="1">
    <citation type="submission" date="2021-06" db="EMBL/GenBank/DDBJ databases">
        <title>Genome Sequence of Mortierella hyaline Strain SCG-10, a Cold-Adapted, Nitrate-Reducing Fungus Isolated from Soil in Minnesota, USA.</title>
        <authorList>
            <person name="Aldossari N."/>
        </authorList>
    </citation>
    <scope>NUCLEOTIDE SEQUENCE</scope>
    <source>
        <strain evidence="2">SCG-10</strain>
    </source>
</reference>
<evidence type="ECO:0000313" key="2">
    <source>
        <dbReference type="EMBL" id="KAG9064622.1"/>
    </source>
</evidence>
<sequence length="283" mass="32421">MFPWSRRGSASQAAGGDGLHHHQQDHDRTYINNKYDEDDILGAMKEIHYNNNHSRRLSNNVSSFHPTNASRYNTSNSQSNSNGQAGNEHGQSRSNRSSQRYSHLQNSNSNYGRYGHQQHDSVQSMQQFYHLHEYRRSEDHSSIQYYSTGEYHLDLTATSGEGYHGYMQSPRTLDRDWERKVVVNRTSTDDLMDESEGQCSPPPPSRSVTGAASTSLTTTTAMPGTGTSASPTQQQQRTRFHRSFGVPNDEHRYYFPDFYCRYLQHTVVTFLFNIFTIDTEQPS</sequence>
<name>A0A9P7XPD3_9FUNG</name>
<gene>
    <name evidence="2" type="ORF">KI688_002880</name>
</gene>
<proteinExistence type="predicted"/>
<feature type="compositionally biased region" description="Low complexity" evidence="1">
    <location>
        <begin position="209"/>
        <end position="230"/>
    </location>
</feature>
<feature type="region of interest" description="Disordered" evidence="1">
    <location>
        <begin position="187"/>
        <end position="242"/>
    </location>
</feature>
<accession>A0A9P7XPD3</accession>
<feature type="compositionally biased region" description="Basic and acidic residues" evidence="1">
    <location>
        <begin position="18"/>
        <end position="29"/>
    </location>
</feature>
<organism evidence="2 3">
    <name type="scientific">Linnemannia hyalina</name>
    <dbReference type="NCBI Taxonomy" id="64524"/>
    <lineage>
        <taxon>Eukaryota</taxon>
        <taxon>Fungi</taxon>
        <taxon>Fungi incertae sedis</taxon>
        <taxon>Mucoromycota</taxon>
        <taxon>Mortierellomycotina</taxon>
        <taxon>Mortierellomycetes</taxon>
        <taxon>Mortierellales</taxon>
        <taxon>Mortierellaceae</taxon>
        <taxon>Linnemannia</taxon>
    </lineage>
</organism>
<dbReference type="EMBL" id="JAHRHY010000013">
    <property type="protein sequence ID" value="KAG9064622.1"/>
    <property type="molecule type" value="Genomic_DNA"/>
</dbReference>
<dbReference type="OrthoDB" id="10653446at2759"/>
<feature type="compositionally biased region" description="Low complexity" evidence="1">
    <location>
        <begin position="75"/>
        <end position="102"/>
    </location>
</feature>
<dbReference type="AlphaFoldDB" id="A0A9P7XPD3"/>
<feature type="region of interest" description="Disordered" evidence="1">
    <location>
        <begin position="55"/>
        <end position="121"/>
    </location>
</feature>
<keyword evidence="3" id="KW-1185">Reference proteome</keyword>
<feature type="compositionally biased region" description="Polar residues" evidence="1">
    <location>
        <begin position="55"/>
        <end position="74"/>
    </location>
</feature>
<feature type="region of interest" description="Disordered" evidence="1">
    <location>
        <begin position="1"/>
        <end position="30"/>
    </location>
</feature>
<dbReference type="Proteomes" id="UP000707451">
    <property type="component" value="Unassembled WGS sequence"/>
</dbReference>
<protein>
    <submittedName>
        <fullName evidence="2">Uncharacterized protein</fullName>
    </submittedName>
</protein>
<comment type="caution">
    <text evidence="2">The sequence shown here is derived from an EMBL/GenBank/DDBJ whole genome shotgun (WGS) entry which is preliminary data.</text>
</comment>
<evidence type="ECO:0000256" key="1">
    <source>
        <dbReference type="SAM" id="MobiDB-lite"/>
    </source>
</evidence>